<gene>
    <name evidence="2" type="ORF">H9831_06065</name>
</gene>
<accession>A0A9D1YQ73</accession>
<reference evidence="2" key="2">
    <citation type="submission" date="2021-04" db="EMBL/GenBank/DDBJ databases">
        <authorList>
            <person name="Gilroy R."/>
        </authorList>
    </citation>
    <scope>NUCLEOTIDE SEQUENCE</scope>
    <source>
        <strain evidence="2">ChiSxjej3B15-24422</strain>
    </source>
</reference>
<comment type="caution">
    <text evidence="2">The sequence shown here is derived from an EMBL/GenBank/DDBJ whole genome shotgun (WGS) entry which is preliminary data.</text>
</comment>
<feature type="non-terminal residue" evidence="2">
    <location>
        <position position="1"/>
    </location>
</feature>
<protein>
    <submittedName>
        <fullName evidence="2">Uncharacterized protein</fullName>
    </submittedName>
</protein>
<sequence>TAPPSLPNICKICTTQLRVGKYHSDYIGRNPFSQAKKPIFTKKKNAEKSGKKSLFSLIQHIVIYFSSFPQHLAAPKTSTIRQQDCPPPSGLSTICE</sequence>
<feature type="region of interest" description="Disordered" evidence="1">
    <location>
        <begin position="76"/>
        <end position="96"/>
    </location>
</feature>
<dbReference type="AlphaFoldDB" id="A0A9D1YQ73"/>
<evidence type="ECO:0000256" key="1">
    <source>
        <dbReference type="SAM" id="MobiDB-lite"/>
    </source>
</evidence>
<dbReference type="EMBL" id="DXDD01000078">
    <property type="protein sequence ID" value="HIY60231.1"/>
    <property type="molecule type" value="Genomic_DNA"/>
</dbReference>
<dbReference type="Proteomes" id="UP000824007">
    <property type="component" value="Unassembled WGS sequence"/>
</dbReference>
<proteinExistence type="predicted"/>
<name>A0A9D1YQ73_9FIRM</name>
<reference evidence="2" key="1">
    <citation type="journal article" date="2021" name="PeerJ">
        <title>Extensive microbial diversity within the chicken gut microbiome revealed by metagenomics and culture.</title>
        <authorList>
            <person name="Gilroy R."/>
            <person name="Ravi A."/>
            <person name="Getino M."/>
            <person name="Pursley I."/>
            <person name="Horton D.L."/>
            <person name="Alikhan N.F."/>
            <person name="Baker D."/>
            <person name="Gharbi K."/>
            <person name="Hall N."/>
            <person name="Watson M."/>
            <person name="Adriaenssens E.M."/>
            <person name="Foster-Nyarko E."/>
            <person name="Jarju S."/>
            <person name="Secka A."/>
            <person name="Antonio M."/>
            <person name="Oren A."/>
            <person name="Chaudhuri R.R."/>
            <person name="La Ragione R."/>
            <person name="Hildebrand F."/>
            <person name="Pallen M.J."/>
        </authorList>
    </citation>
    <scope>NUCLEOTIDE SEQUENCE</scope>
    <source>
        <strain evidence="2">ChiSxjej3B15-24422</strain>
    </source>
</reference>
<evidence type="ECO:0000313" key="2">
    <source>
        <dbReference type="EMBL" id="HIY60231.1"/>
    </source>
</evidence>
<organism evidence="2 3">
    <name type="scientific">Candidatus Eisenbergiella pullistercoris</name>
    <dbReference type="NCBI Taxonomy" id="2838555"/>
    <lineage>
        <taxon>Bacteria</taxon>
        <taxon>Bacillati</taxon>
        <taxon>Bacillota</taxon>
        <taxon>Clostridia</taxon>
        <taxon>Lachnospirales</taxon>
        <taxon>Lachnospiraceae</taxon>
        <taxon>Eisenbergiella</taxon>
    </lineage>
</organism>
<evidence type="ECO:0000313" key="3">
    <source>
        <dbReference type="Proteomes" id="UP000824007"/>
    </source>
</evidence>